<accession>L7L8R8</accession>
<dbReference type="InterPro" id="IPR050482">
    <property type="entry name" value="Sensor_HK_TwoCompSys"/>
</dbReference>
<keyword evidence="4" id="KW-0812">Transmembrane</keyword>
<evidence type="ECO:0000256" key="2">
    <source>
        <dbReference type="ARBA" id="ARBA00022777"/>
    </source>
</evidence>
<comment type="caution">
    <text evidence="5">The sequence shown here is derived from an EMBL/GenBank/DDBJ whole genome shotgun (WGS) entry which is preliminary data.</text>
</comment>
<feature type="transmembrane region" description="Helical" evidence="4">
    <location>
        <begin position="39"/>
        <end position="60"/>
    </location>
</feature>
<organism evidence="5 6">
    <name type="scientific">Gordonia hirsuta DSM 44140 = NBRC 16056</name>
    <dbReference type="NCBI Taxonomy" id="1121927"/>
    <lineage>
        <taxon>Bacteria</taxon>
        <taxon>Bacillati</taxon>
        <taxon>Actinomycetota</taxon>
        <taxon>Actinomycetes</taxon>
        <taxon>Mycobacteriales</taxon>
        <taxon>Gordoniaceae</taxon>
        <taxon>Gordonia</taxon>
    </lineage>
</organism>
<feature type="transmembrane region" description="Helical" evidence="4">
    <location>
        <begin position="12"/>
        <end position="33"/>
    </location>
</feature>
<dbReference type="AlphaFoldDB" id="L7L8R8"/>
<dbReference type="InterPro" id="IPR036890">
    <property type="entry name" value="HATPase_C_sf"/>
</dbReference>
<feature type="transmembrane region" description="Helical" evidence="4">
    <location>
        <begin position="67"/>
        <end position="86"/>
    </location>
</feature>
<keyword evidence="3" id="KW-0902">Two-component regulatory system</keyword>
<feature type="transmembrane region" description="Helical" evidence="4">
    <location>
        <begin position="98"/>
        <end position="118"/>
    </location>
</feature>
<dbReference type="PANTHER" id="PTHR24421:SF61">
    <property type="entry name" value="OXYGEN SENSOR HISTIDINE KINASE NREB"/>
    <property type="match status" value="1"/>
</dbReference>
<keyword evidence="4" id="KW-0472">Membrane</keyword>
<keyword evidence="4" id="KW-1133">Transmembrane helix</keyword>
<keyword evidence="1" id="KW-0808">Transferase</keyword>
<dbReference type="GO" id="GO:0000160">
    <property type="term" value="P:phosphorelay signal transduction system"/>
    <property type="evidence" value="ECO:0007669"/>
    <property type="project" value="UniProtKB-KW"/>
</dbReference>
<proteinExistence type="predicted"/>
<evidence type="ECO:0000256" key="1">
    <source>
        <dbReference type="ARBA" id="ARBA00022679"/>
    </source>
</evidence>
<dbReference type="eggNOG" id="COG4585">
    <property type="taxonomic scope" value="Bacteria"/>
</dbReference>
<evidence type="ECO:0008006" key="7">
    <source>
        <dbReference type="Google" id="ProtNLM"/>
    </source>
</evidence>
<dbReference type="RefSeq" id="WP_005936704.1">
    <property type="nucleotide sequence ID" value="NZ_ATVK01000042.1"/>
</dbReference>
<dbReference type="STRING" id="1121927.GOHSU_06_00540"/>
<keyword evidence="2" id="KW-0418">Kinase</keyword>
<dbReference type="GO" id="GO:0016301">
    <property type="term" value="F:kinase activity"/>
    <property type="evidence" value="ECO:0007669"/>
    <property type="project" value="UniProtKB-KW"/>
</dbReference>
<evidence type="ECO:0000256" key="3">
    <source>
        <dbReference type="ARBA" id="ARBA00023012"/>
    </source>
</evidence>
<protein>
    <recommendedName>
        <fullName evidence="7">Two-component histidine kinase</fullName>
    </recommendedName>
</protein>
<dbReference type="PANTHER" id="PTHR24421">
    <property type="entry name" value="NITRATE/NITRITE SENSOR PROTEIN NARX-RELATED"/>
    <property type="match status" value="1"/>
</dbReference>
<evidence type="ECO:0000313" key="5">
    <source>
        <dbReference type="EMBL" id="GAC56442.1"/>
    </source>
</evidence>
<name>L7L8R8_9ACTN</name>
<reference evidence="5 6" key="1">
    <citation type="submission" date="2012-12" db="EMBL/GenBank/DDBJ databases">
        <title>Whole genome shotgun sequence of Gordonia hirsuta NBRC 16056.</title>
        <authorList>
            <person name="Isaki-Nakamura S."/>
            <person name="Hosoyama A."/>
            <person name="Tsuchikane K."/>
            <person name="Katsumata H."/>
            <person name="Baba S."/>
            <person name="Yamazaki S."/>
            <person name="Fujita N."/>
        </authorList>
    </citation>
    <scope>NUCLEOTIDE SEQUENCE [LARGE SCALE GENOMIC DNA]</scope>
    <source>
        <strain evidence="5 6">NBRC 16056</strain>
    </source>
</reference>
<dbReference type="Gene3D" id="3.30.565.10">
    <property type="entry name" value="Histidine kinase-like ATPase, C-terminal domain"/>
    <property type="match status" value="1"/>
</dbReference>
<dbReference type="EMBL" id="BANT01000006">
    <property type="protein sequence ID" value="GAC56442.1"/>
    <property type="molecule type" value="Genomic_DNA"/>
</dbReference>
<dbReference type="Proteomes" id="UP000053405">
    <property type="component" value="Unassembled WGS sequence"/>
</dbReference>
<feature type="transmembrane region" description="Helical" evidence="4">
    <location>
        <begin position="156"/>
        <end position="177"/>
    </location>
</feature>
<evidence type="ECO:0000256" key="4">
    <source>
        <dbReference type="SAM" id="Phobius"/>
    </source>
</evidence>
<dbReference type="OrthoDB" id="144293at2"/>
<feature type="transmembrane region" description="Helical" evidence="4">
    <location>
        <begin position="125"/>
        <end position="144"/>
    </location>
</feature>
<dbReference type="SUPFAM" id="SSF55874">
    <property type="entry name" value="ATPase domain of HSP90 chaperone/DNA topoisomerase II/histidine kinase"/>
    <property type="match status" value="1"/>
</dbReference>
<keyword evidence="6" id="KW-1185">Reference proteome</keyword>
<gene>
    <name evidence="5" type="ORF">GOHSU_06_00540</name>
</gene>
<evidence type="ECO:0000313" key="6">
    <source>
        <dbReference type="Proteomes" id="UP000053405"/>
    </source>
</evidence>
<sequence length="384" mass="40850">MSVRRIRSAAAMGIGVMFLLTPLLGIGTMTRLAEQTAAWWTPVCIALFLLAGVGMIAASADRHYHRLATAMVLAAGVQWLAVLLWFPAWTGELVGTDFINPLWVSAAATLIGVGLVTVLPYWAAVAYTAVILTTLAFAYSLAYSGQVLVMAEAMRAVISGGMIGVFLAVVQAAMSVARNVDGDRDRLLSAAAGTAAREARALERDRMDAVVRDEVITVLRTARAGSPARIQQEQAVAALTALEGSARERPPTVSPEMAYRRLRQMVVDYSDRIEVILEVDPAAGDYPLAAVDAMIGATSEAVVNSLQHAGPDASQVVVGQFGPESIRVRVVDDGTGFNPDRVPGDRMGIAAGIRKRMQQIPGGRAVIDSAVGDGTMVSLEWRHR</sequence>